<name>A0A7C4JLV9_STAMA</name>
<organism evidence="1">
    <name type="scientific">Staphylothermus marinus</name>
    <dbReference type="NCBI Taxonomy" id="2280"/>
    <lineage>
        <taxon>Archaea</taxon>
        <taxon>Thermoproteota</taxon>
        <taxon>Thermoprotei</taxon>
        <taxon>Desulfurococcales</taxon>
        <taxon>Desulfurococcaceae</taxon>
        <taxon>Staphylothermus</taxon>
    </lineage>
</organism>
<gene>
    <name evidence="1" type="ORF">ENU20_04315</name>
</gene>
<proteinExistence type="predicted"/>
<comment type="caution">
    <text evidence="1">The sequence shown here is derived from an EMBL/GenBank/DDBJ whole genome shotgun (WGS) entry which is preliminary data.</text>
</comment>
<evidence type="ECO:0000313" key="1">
    <source>
        <dbReference type="EMBL" id="HGQ74280.1"/>
    </source>
</evidence>
<accession>A0A7C4JLV9</accession>
<dbReference type="EMBL" id="DTBP01000031">
    <property type="protein sequence ID" value="HGQ74280.1"/>
    <property type="molecule type" value="Genomic_DNA"/>
</dbReference>
<protein>
    <submittedName>
        <fullName evidence="1">Uncharacterized protein</fullName>
    </submittedName>
</protein>
<reference evidence="1" key="1">
    <citation type="journal article" date="2020" name="mSystems">
        <title>Genome- and Community-Level Interaction Insights into Carbon Utilization and Element Cycling Functions of Hydrothermarchaeota in Hydrothermal Sediment.</title>
        <authorList>
            <person name="Zhou Z."/>
            <person name="Liu Y."/>
            <person name="Xu W."/>
            <person name="Pan J."/>
            <person name="Luo Z.H."/>
            <person name="Li M."/>
        </authorList>
    </citation>
    <scope>NUCLEOTIDE SEQUENCE [LARGE SCALE GENOMIC DNA]</scope>
    <source>
        <strain evidence="1">SpSt-648</strain>
    </source>
</reference>
<dbReference type="AlphaFoldDB" id="A0A7C4JLV9"/>
<sequence length="89" mass="10465">MDRRIEVCVKGRSSYVKWTLYQWILGFRDILVNEYGLDIDVKMIDGFEDPPLIIVGGLFIDKYVFDEGFVLEVIKKALDKVRVEFDKNM</sequence>